<gene>
    <name evidence="1" type="ORF">GCM10009825_12270</name>
</gene>
<comment type="caution">
    <text evidence="1">The sequence shown here is derived from an EMBL/GenBank/DDBJ whole genome shotgun (WGS) entry which is preliminary data.</text>
</comment>
<dbReference type="EMBL" id="BAAAQB010000014">
    <property type="protein sequence ID" value="GAA2130948.1"/>
    <property type="molecule type" value="Genomic_DNA"/>
</dbReference>
<accession>A0ABN2YT15</accession>
<evidence type="ECO:0000313" key="2">
    <source>
        <dbReference type="Proteomes" id="UP001500102"/>
    </source>
</evidence>
<organism evidence="1 2">
    <name type="scientific">Arthrobacter humicola</name>
    <dbReference type="NCBI Taxonomy" id="409291"/>
    <lineage>
        <taxon>Bacteria</taxon>
        <taxon>Bacillati</taxon>
        <taxon>Actinomycetota</taxon>
        <taxon>Actinomycetes</taxon>
        <taxon>Micrococcales</taxon>
        <taxon>Micrococcaceae</taxon>
        <taxon>Arthrobacter</taxon>
    </lineage>
</organism>
<keyword evidence="2" id="KW-1185">Reference proteome</keyword>
<dbReference type="Proteomes" id="UP001500102">
    <property type="component" value="Unassembled WGS sequence"/>
</dbReference>
<evidence type="ECO:0000313" key="1">
    <source>
        <dbReference type="EMBL" id="GAA2130948.1"/>
    </source>
</evidence>
<sequence length="192" mass="20640">MSTNEVFGKGPEAIDLWRRLLEAEIELEEAEDGADLVGNLDEVDADELAEAQATVFTRLGIVPRQGNSDARVAAFLVDLENWRIDASASALALARDVGSVAKTVKVPVPELLADGYNEVVQFECDLDEHGRICDLAMKITATGLTARPLTIALIEPNGIVHTARVSSRGLARFSGLAIEPSPGASLRFELCR</sequence>
<reference evidence="1 2" key="1">
    <citation type="journal article" date="2019" name="Int. J. Syst. Evol. Microbiol.">
        <title>The Global Catalogue of Microorganisms (GCM) 10K type strain sequencing project: providing services to taxonomists for standard genome sequencing and annotation.</title>
        <authorList>
            <consortium name="The Broad Institute Genomics Platform"/>
            <consortium name="The Broad Institute Genome Sequencing Center for Infectious Disease"/>
            <person name="Wu L."/>
            <person name="Ma J."/>
        </authorList>
    </citation>
    <scope>NUCLEOTIDE SEQUENCE [LARGE SCALE GENOMIC DNA]</scope>
    <source>
        <strain evidence="1 2">JCM 15921</strain>
    </source>
</reference>
<protein>
    <submittedName>
        <fullName evidence="1">Uncharacterized protein</fullName>
    </submittedName>
</protein>
<dbReference type="RefSeq" id="WP_344363321.1">
    <property type="nucleotide sequence ID" value="NZ_BAAAQB010000014.1"/>
</dbReference>
<proteinExistence type="predicted"/>
<name>A0ABN2YT15_9MICC</name>